<dbReference type="AlphaFoldDB" id="A0A5S4FVG8"/>
<dbReference type="EMBL" id="VCKY01000007">
    <property type="protein sequence ID" value="TMR24765.1"/>
    <property type="molecule type" value="Genomic_DNA"/>
</dbReference>
<dbReference type="OrthoDB" id="9798107at2"/>
<reference evidence="1 2" key="1">
    <citation type="submission" date="2019-05" db="EMBL/GenBank/DDBJ databases">
        <title>Draft genome sequence of Nonomuraea turkmeniaca DSM 43926.</title>
        <authorList>
            <person name="Saricaoglu S."/>
            <person name="Isik K."/>
        </authorList>
    </citation>
    <scope>NUCLEOTIDE SEQUENCE [LARGE SCALE GENOMIC DNA]</scope>
    <source>
        <strain evidence="1 2">DSM 43926</strain>
    </source>
</reference>
<evidence type="ECO:0000313" key="2">
    <source>
        <dbReference type="Proteomes" id="UP000309128"/>
    </source>
</evidence>
<proteinExistence type="predicted"/>
<name>A0A5S4FVG8_9ACTN</name>
<protein>
    <submittedName>
        <fullName evidence="1">Uncharacterized protein</fullName>
    </submittedName>
</protein>
<dbReference type="Proteomes" id="UP000309128">
    <property type="component" value="Unassembled WGS sequence"/>
</dbReference>
<comment type="caution">
    <text evidence="1">The sequence shown here is derived from an EMBL/GenBank/DDBJ whole genome shotgun (WGS) entry which is preliminary data.</text>
</comment>
<gene>
    <name evidence="1" type="ORF">ETD86_03235</name>
</gene>
<accession>A0A5S4FVG8</accession>
<dbReference type="RefSeq" id="WP_138664570.1">
    <property type="nucleotide sequence ID" value="NZ_VCKY01000007.1"/>
</dbReference>
<sequence>MAAIADGGTSLHAEDPATAVQLIAAEVTGLLSKVVQAASITITPHARSPRCCCTADCPAPRS</sequence>
<evidence type="ECO:0000313" key="1">
    <source>
        <dbReference type="EMBL" id="TMR24765.1"/>
    </source>
</evidence>
<organism evidence="1 2">
    <name type="scientific">Nonomuraea turkmeniaca</name>
    <dbReference type="NCBI Taxonomy" id="103838"/>
    <lineage>
        <taxon>Bacteria</taxon>
        <taxon>Bacillati</taxon>
        <taxon>Actinomycetota</taxon>
        <taxon>Actinomycetes</taxon>
        <taxon>Streptosporangiales</taxon>
        <taxon>Streptosporangiaceae</taxon>
        <taxon>Nonomuraea</taxon>
    </lineage>
</organism>
<keyword evidence="2" id="KW-1185">Reference proteome</keyword>